<dbReference type="RefSeq" id="WP_042449466.1">
    <property type="nucleotide sequence ID" value="NZ_BBPN01000016.1"/>
</dbReference>
<proteinExistence type="predicted"/>
<sequence length="213" mass="22726">MSASELNPLLAEEVLTALQAARRGAEAAATVGSSLDVEALVSRSYTAEMRVGSHRATVVFAAGLADSGIAHGEHLDIRAAVSLRHRVPLTLSYGLVSTDSGASWTVALSRSGRGWLASAQQMLEAARPRVTEIAHDPEHRTGLAPVIDAARHVAALRALFALRQEREQLARAAARTLAARAVLDRYGYSEADLRRLGTHLARLAPANRSLIGW</sequence>
<organism evidence="1 2">
    <name type="scientific">Streptacidiphilus jiangxiensis</name>
    <dbReference type="NCBI Taxonomy" id="235985"/>
    <lineage>
        <taxon>Bacteria</taxon>
        <taxon>Bacillati</taxon>
        <taxon>Actinomycetota</taxon>
        <taxon>Actinomycetes</taxon>
        <taxon>Kitasatosporales</taxon>
        <taxon>Streptomycetaceae</taxon>
        <taxon>Streptacidiphilus</taxon>
    </lineage>
</organism>
<keyword evidence="2" id="KW-1185">Reference proteome</keyword>
<protein>
    <submittedName>
        <fullName evidence="1">Uncharacterized protein</fullName>
    </submittedName>
</protein>
<dbReference type="OrthoDB" id="9833733at2"/>
<dbReference type="AlphaFoldDB" id="A0A1H8B6C8"/>
<gene>
    <name evidence="1" type="ORF">SAMN05414137_1573</name>
</gene>
<dbReference type="STRING" id="235985.SAMN05414137_1573"/>
<name>A0A1H8B6C8_STRJI</name>
<dbReference type="EMBL" id="FOAZ01000057">
    <property type="protein sequence ID" value="SEM77598.1"/>
    <property type="molecule type" value="Genomic_DNA"/>
</dbReference>
<reference evidence="2" key="1">
    <citation type="submission" date="2016-10" db="EMBL/GenBank/DDBJ databases">
        <authorList>
            <person name="Varghese N."/>
        </authorList>
    </citation>
    <scope>NUCLEOTIDE SEQUENCE [LARGE SCALE GENOMIC DNA]</scope>
    <source>
        <strain evidence="2">DSM 45096 / BCRC 16803 / CGMCC 4.1857 / CIP 109030 / JCM 12277 / KCTC 19219 / NBRC 100920 / 33214</strain>
    </source>
</reference>
<evidence type="ECO:0000313" key="2">
    <source>
        <dbReference type="Proteomes" id="UP000183015"/>
    </source>
</evidence>
<accession>A0A1H8B6C8</accession>
<dbReference type="Proteomes" id="UP000183015">
    <property type="component" value="Unassembled WGS sequence"/>
</dbReference>
<evidence type="ECO:0000313" key="1">
    <source>
        <dbReference type="EMBL" id="SEM77598.1"/>
    </source>
</evidence>